<proteinExistence type="predicted"/>
<comment type="caution">
    <text evidence="1">The sequence shown here is derived from an EMBL/GenBank/DDBJ whole genome shotgun (WGS) entry which is preliminary data.</text>
</comment>
<name>A0A0S7WN29_UNCT6</name>
<dbReference type="EMBL" id="LIZS01000120">
    <property type="protein sequence ID" value="KPJ51407.1"/>
    <property type="molecule type" value="Genomic_DNA"/>
</dbReference>
<dbReference type="Proteomes" id="UP000052008">
    <property type="component" value="Unassembled WGS sequence"/>
</dbReference>
<evidence type="ECO:0000313" key="2">
    <source>
        <dbReference type="Proteomes" id="UP000052008"/>
    </source>
</evidence>
<reference evidence="1 2" key="1">
    <citation type="journal article" date="2015" name="Microbiome">
        <title>Genomic resolution of linkages in carbon, nitrogen, and sulfur cycling among widespread estuary sediment bacteria.</title>
        <authorList>
            <person name="Baker B.J."/>
            <person name="Lazar C.S."/>
            <person name="Teske A.P."/>
            <person name="Dick G.J."/>
        </authorList>
    </citation>
    <scope>NUCLEOTIDE SEQUENCE [LARGE SCALE GENOMIC DNA]</scope>
    <source>
        <strain evidence="1">DG_24</strain>
    </source>
</reference>
<protein>
    <submittedName>
        <fullName evidence="1">Uncharacterized protein</fullName>
    </submittedName>
</protein>
<accession>A0A0S7WN29</accession>
<evidence type="ECO:0000313" key="1">
    <source>
        <dbReference type="EMBL" id="KPJ51407.1"/>
    </source>
</evidence>
<gene>
    <name evidence="1" type="ORF">AMJ39_09825</name>
</gene>
<dbReference type="AlphaFoldDB" id="A0A0S7WN29"/>
<organism evidence="1 2">
    <name type="scientific">candidate division TA06 bacterium DG_24</name>
    <dbReference type="NCBI Taxonomy" id="1703770"/>
    <lineage>
        <taxon>Bacteria</taxon>
        <taxon>Bacteria division TA06</taxon>
    </lineage>
</organism>
<sequence>MEHPRSRSAAEFLHCRHETQIEAEGPRWPPLLLYAQDDLLAVFLNHRSHEDVTRYKNNAEVTRSGHDYLLLSRSIEQGAGLRAGSLENSR</sequence>